<keyword evidence="3" id="KW-0418">Kinase</keyword>
<dbReference type="PRINTS" id="PR00109">
    <property type="entry name" value="TYRKINASE"/>
</dbReference>
<dbReference type="PANTHER" id="PTHR44329">
    <property type="entry name" value="SERINE/THREONINE-PROTEIN KINASE TNNI3K-RELATED"/>
    <property type="match status" value="1"/>
</dbReference>
<dbReference type="Pfam" id="PF07714">
    <property type="entry name" value="PK_Tyr_Ser-Thr"/>
    <property type="match status" value="1"/>
</dbReference>
<evidence type="ECO:0000256" key="1">
    <source>
        <dbReference type="SAM" id="Coils"/>
    </source>
</evidence>
<dbReference type="InterPro" id="IPR001245">
    <property type="entry name" value="Ser-Thr/Tyr_kinase_cat_dom"/>
</dbReference>
<gene>
    <name evidence="3" type="ORF">RCL2_001159000</name>
</gene>
<feature type="domain" description="Protein kinase" evidence="2">
    <location>
        <begin position="298"/>
        <end position="563"/>
    </location>
</feature>
<dbReference type="PROSITE" id="PS50011">
    <property type="entry name" value="PROTEIN_KINASE_DOM"/>
    <property type="match status" value="1"/>
</dbReference>
<dbReference type="AlphaFoldDB" id="A0A8H3LCA2"/>
<accession>A0A8H3LCA2</accession>
<keyword evidence="3" id="KW-0808">Transferase</keyword>
<dbReference type="Gene3D" id="1.10.510.10">
    <property type="entry name" value="Transferase(Phosphotransferase) domain 1"/>
    <property type="match status" value="1"/>
</dbReference>
<dbReference type="GO" id="GO:0004674">
    <property type="term" value="F:protein serine/threonine kinase activity"/>
    <property type="evidence" value="ECO:0007669"/>
    <property type="project" value="TreeGrafter"/>
</dbReference>
<dbReference type="EMBL" id="BLAL01000080">
    <property type="protein sequence ID" value="GES84474.1"/>
    <property type="molecule type" value="Genomic_DNA"/>
</dbReference>
<evidence type="ECO:0000313" key="4">
    <source>
        <dbReference type="Proteomes" id="UP000615446"/>
    </source>
</evidence>
<dbReference type="PANTHER" id="PTHR44329:SF289">
    <property type="entry name" value="SERINE_THREONINE-PROTEIN KINASE VIK"/>
    <property type="match status" value="1"/>
</dbReference>
<sequence>MDNMEFNANDFPSLFGSNGLFKDGFNKIKEKFISINEEAKDVQEEYKKLKSEVKVWMNRKSQIELAQTNIKHSYPSEVPPESKKDDKTYQERYAIAQEFISCWKTCIEEFEDYQKKCDELEKHFEETLKNKDNIIKTLSQISKLCRPSLSGGCFHFRFIVLNHPFITLKAEVVVTLIFSRKNIFIEISVNLSIYQNDVTETGNKIKEYRKLLDKTALKLNRIRMARTPAYSNQAQQCSVCNRPYVFLKWCKFCDIEQFKNQFSNWESGNQEFDKIIRHSQLSIKYPNGFIQWIPYEKFANVEFVGYGGFATVYKANWVEGLGTWDYALGKRVQYPNTPVALKELRNSKNIGEKFLEEVDAYIKSSSSTVLRCYGISKNPVTDEYIMVFPYAHGGNLKNYMKKRLNWVNKLDVLRHILYGVVDIHKRGLVHRDLHPGNFLHYRRTISVSDLGLCRPVEDITLSDAVLGVLPFVAPEVLKGKPHTQASDVYSIGMIMWFITSGESPFYDRKYDEYLAREICENLRPKILEGTPPDYKELMQKCWDADPHKRPATEDLYQKVLFWLNEFNKNPLPDTILQFITNKPKSIDGARNSNVEHVSKPIKTQAIRDPNLEELAAKIKKDTNSDDDGGKSEDKVDEWNTIHVNDYQNWLYEVDIMHDSSQGNIASIVTNENPQLNYELPPTPLMPSTSENTIIGKENIQTSKRIEACTTSLSVGIGID</sequence>
<keyword evidence="1" id="KW-0175">Coiled coil</keyword>
<dbReference type="GO" id="GO:0005524">
    <property type="term" value="F:ATP binding"/>
    <property type="evidence" value="ECO:0007669"/>
    <property type="project" value="InterPro"/>
</dbReference>
<protein>
    <submittedName>
        <fullName evidence="3">Kinase-like domain-containing protein</fullName>
    </submittedName>
</protein>
<dbReference type="InterPro" id="IPR051681">
    <property type="entry name" value="Ser/Thr_Kinases-Pseudokinases"/>
</dbReference>
<dbReference type="InterPro" id="IPR011009">
    <property type="entry name" value="Kinase-like_dom_sf"/>
</dbReference>
<comment type="caution">
    <text evidence="3">The sequence shown here is derived from an EMBL/GenBank/DDBJ whole genome shotgun (WGS) entry which is preliminary data.</text>
</comment>
<evidence type="ECO:0000313" key="3">
    <source>
        <dbReference type="EMBL" id="GES84474.1"/>
    </source>
</evidence>
<evidence type="ECO:0000259" key="2">
    <source>
        <dbReference type="PROSITE" id="PS50011"/>
    </source>
</evidence>
<name>A0A8H3LCA2_9GLOM</name>
<dbReference type="SUPFAM" id="SSF56112">
    <property type="entry name" value="Protein kinase-like (PK-like)"/>
    <property type="match status" value="1"/>
</dbReference>
<dbReference type="OrthoDB" id="2342367at2759"/>
<feature type="coiled-coil region" evidence="1">
    <location>
        <begin position="25"/>
        <end position="59"/>
    </location>
</feature>
<organism evidence="3 4">
    <name type="scientific">Rhizophagus clarus</name>
    <dbReference type="NCBI Taxonomy" id="94130"/>
    <lineage>
        <taxon>Eukaryota</taxon>
        <taxon>Fungi</taxon>
        <taxon>Fungi incertae sedis</taxon>
        <taxon>Mucoromycota</taxon>
        <taxon>Glomeromycotina</taxon>
        <taxon>Glomeromycetes</taxon>
        <taxon>Glomerales</taxon>
        <taxon>Glomeraceae</taxon>
        <taxon>Rhizophagus</taxon>
    </lineage>
</organism>
<proteinExistence type="predicted"/>
<reference evidence="3" key="1">
    <citation type="submission" date="2019-10" db="EMBL/GenBank/DDBJ databases">
        <title>Conservation and host-specific expression of non-tandemly repeated heterogenous ribosome RNA gene in arbuscular mycorrhizal fungi.</title>
        <authorList>
            <person name="Maeda T."/>
            <person name="Kobayashi Y."/>
            <person name="Nakagawa T."/>
            <person name="Ezawa T."/>
            <person name="Yamaguchi K."/>
            <person name="Bino T."/>
            <person name="Nishimoto Y."/>
            <person name="Shigenobu S."/>
            <person name="Kawaguchi M."/>
        </authorList>
    </citation>
    <scope>NUCLEOTIDE SEQUENCE</scope>
    <source>
        <strain evidence="3">HR1</strain>
    </source>
</reference>
<dbReference type="InterPro" id="IPR000719">
    <property type="entry name" value="Prot_kinase_dom"/>
</dbReference>
<dbReference type="Proteomes" id="UP000615446">
    <property type="component" value="Unassembled WGS sequence"/>
</dbReference>